<keyword evidence="2" id="KW-0812">Transmembrane</keyword>
<dbReference type="InParanoid" id="F0Z9W7"/>
<organism evidence="3 4">
    <name type="scientific">Dictyostelium purpureum</name>
    <name type="common">Slime mold</name>
    <dbReference type="NCBI Taxonomy" id="5786"/>
    <lineage>
        <taxon>Eukaryota</taxon>
        <taxon>Amoebozoa</taxon>
        <taxon>Evosea</taxon>
        <taxon>Eumycetozoa</taxon>
        <taxon>Dictyostelia</taxon>
        <taxon>Dictyosteliales</taxon>
        <taxon>Dictyosteliaceae</taxon>
        <taxon>Dictyostelium</taxon>
    </lineage>
</organism>
<keyword evidence="2" id="KW-1133">Transmembrane helix</keyword>
<feature type="compositionally biased region" description="Low complexity" evidence="1">
    <location>
        <begin position="12"/>
        <end position="30"/>
    </location>
</feature>
<evidence type="ECO:0000313" key="3">
    <source>
        <dbReference type="EMBL" id="EGC39287.1"/>
    </source>
</evidence>
<evidence type="ECO:0000256" key="2">
    <source>
        <dbReference type="SAM" id="Phobius"/>
    </source>
</evidence>
<dbReference type="EMBL" id="GL870960">
    <property type="protein sequence ID" value="EGC39287.1"/>
    <property type="molecule type" value="Genomic_DNA"/>
</dbReference>
<evidence type="ECO:0000256" key="1">
    <source>
        <dbReference type="SAM" id="MobiDB-lite"/>
    </source>
</evidence>
<dbReference type="KEGG" id="dpp:DICPUDRAFT_93629"/>
<feature type="transmembrane region" description="Helical" evidence="2">
    <location>
        <begin position="115"/>
        <end position="137"/>
    </location>
</feature>
<proteinExistence type="predicted"/>
<accession>F0Z9W7</accession>
<dbReference type="eggNOG" id="ENOG502T0QS">
    <property type="taxonomic scope" value="Eukaryota"/>
</dbReference>
<feature type="transmembrane region" description="Helical" evidence="2">
    <location>
        <begin position="149"/>
        <end position="171"/>
    </location>
</feature>
<name>F0Z9W7_DICPU</name>
<dbReference type="Proteomes" id="UP000001064">
    <property type="component" value="Unassembled WGS sequence"/>
</dbReference>
<feature type="region of interest" description="Disordered" evidence="1">
    <location>
        <begin position="1"/>
        <end position="30"/>
    </location>
</feature>
<reference evidence="4" key="1">
    <citation type="journal article" date="2011" name="Genome Biol.">
        <title>Comparative genomics of the social amoebae Dictyostelium discoideum and Dictyostelium purpureum.</title>
        <authorList>
            <consortium name="US DOE Joint Genome Institute (JGI-PGF)"/>
            <person name="Sucgang R."/>
            <person name="Kuo A."/>
            <person name="Tian X."/>
            <person name="Salerno W."/>
            <person name="Parikh A."/>
            <person name="Feasley C.L."/>
            <person name="Dalin E."/>
            <person name="Tu H."/>
            <person name="Huang E."/>
            <person name="Barry K."/>
            <person name="Lindquist E."/>
            <person name="Shapiro H."/>
            <person name="Bruce D."/>
            <person name="Schmutz J."/>
            <person name="Salamov A."/>
            <person name="Fey P."/>
            <person name="Gaudet P."/>
            <person name="Anjard C."/>
            <person name="Babu M.M."/>
            <person name="Basu S."/>
            <person name="Bushmanova Y."/>
            <person name="van der Wel H."/>
            <person name="Katoh-Kurasawa M."/>
            <person name="Dinh C."/>
            <person name="Coutinho P.M."/>
            <person name="Saito T."/>
            <person name="Elias M."/>
            <person name="Schaap P."/>
            <person name="Kay R.R."/>
            <person name="Henrissat B."/>
            <person name="Eichinger L."/>
            <person name="Rivero F."/>
            <person name="Putnam N.H."/>
            <person name="West C.M."/>
            <person name="Loomis W.F."/>
            <person name="Chisholm R.L."/>
            <person name="Shaulsky G."/>
            <person name="Strassmann J.E."/>
            <person name="Queller D.C."/>
            <person name="Kuspa A."/>
            <person name="Grigoriev I.V."/>
        </authorList>
    </citation>
    <scope>NUCLEOTIDE SEQUENCE [LARGE SCALE GENOMIC DNA]</scope>
    <source>
        <strain evidence="4">QSDP1</strain>
    </source>
</reference>
<keyword evidence="2" id="KW-0472">Membrane</keyword>
<dbReference type="AlphaFoldDB" id="F0Z9W7"/>
<dbReference type="GeneID" id="10510096"/>
<evidence type="ECO:0000313" key="4">
    <source>
        <dbReference type="Proteomes" id="UP000001064"/>
    </source>
</evidence>
<gene>
    <name evidence="3" type="ORF">DICPUDRAFT_93629</name>
</gene>
<dbReference type="RefSeq" id="XP_003284191.1">
    <property type="nucleotide sequence ID" value="XM_003284143.1"/>
</dbReference>
<dbReference type="PANTHER" id="PTHR34078">
    <property type="entry name" value="EXPRESSED PROTEIN"/>
    <property type="match status" value="1"/>
</dbReference>
<dbReference type="OrthoDB" id="21174at2759"/>
<protein>
    <submittedName>
        <fullName evidence="3">Uncharacterized protein</fullName>
    </submittedName>
</protein>
<dbReference type="OMA" id="RCESHNQ"/>
<dbReference type="PANTHER" id="PTHR34078:SF7">
    <property type="entry name" value="TRANSMEMBRANE PROTEIN"/>
    <property type="match status" value="1"/>
</dbReference>
<dbReference type="VEuPathDB" id="AmoebaDB:DICPUDRAFT_93629"/>
<sequence>MAFEEKTPLISQQQQQQPEQQQPQVQQQQVQQPQSLQHPQLVIPQAIQQPYQQQQFYYPQYVQPTIIYQNGEQYVAQAPPPGYVYQTVPAYQPPPIVVEKKRCESHNQTNKDTTGAVIIFILGFFISCIWLAGCMYFRSPNKLARGLGILSVVFFCVGVIVAIIVLSVALASSQPYQNFSSSSSFFY</sequence>
<keyword evidence="4" id="KW-1185">Reference proteome</keyword>